<dbReference type="AlphaFoldDB" id="R4WRW8"/>
<protein>
    <submittedName>
        <fullName evidence="1">Unkown protein</fullName>
    </submittedName>
</protein>
<accession>R4WRW8</accession>
<name>R4WRW8_RIPPE</name>
<organism evidence="1">
    <name type="scientific">Riptortus pedestris</name>
    <name type="common">Bean bug</name>
    <dbReference type="NCBI Taxonomy" id="329032"/>
    <lineage>
        <taxon>Eukaryota</taxon>
        <taxon>Metazoa</taxon>
        <taxon>Ecdysozoa</taxon>
        <taxon>Arthropoda</taxon>
        <taxon>Hexapoda</taxon>
        <taxon>Insecta</taxon>
        <taxon>Pterygota</taxon>
        <taxon>Neoptera</taxon>
        <taxon>Paraneoptera</taxon>
        <taxon>Hemiptera</taxon>
        <taxon>Heteroptera</taxon>
        <taxon>Panheteroptera</taxon>
        <taxon>Pentatomomorpha</taxon>
        <taxon>Coreoidea</taxon>
        <taxon>Alydidae</taxon>
        <taxon>Riptortus</taxon>
    </lineage>
</organism>
<proteinExistence type="evidence at transcript level"/>
<dbReference type="CDD" id="cd00121">
    <property type="entry name" value="MATH"/>
    <property type="match status" value="1"/>
</dbReference>
<dbReference type="EMBL" id="AK418531">
    <property type="protein sequence ID" value="BAN21656.1"/>
    <property type="molecule type" value="mRNA"/>
</dbReference>
<feature type="non-terminal residue" evidence="1">
    <location>
        <position position="156"/>
    </location>
</feature>
<dbReference type="InterPro" id="IPR008974">
    <property type="entry name" value="TRAF-like"/>
</dbReference>
<evidence type="ECO:0000313" key="1">
    <source>
        <dbReference type="EMBL" id="BAN21656.1"/>
    </source>
</evidence>
<reference evidence="1" key="1">
    <citation type="journal article" date="2013" name="PLoS ONE">
        <title>Gene expression in gut symbiotic organ of stinkbug affected by extracellular bacterial symbiont.</title>
        <authorList>
            <person name="Futahashi R."/>
            <person name="Tanaka K."/>
            <person name="Tanahashi M."/>
            <person name="Nikoh N."/>
            <person name="Kikuchi Y."/>
            <person name="Lee B.L."/>
            <person name="Fukatsu T."/>
        </authorList>
    </citation>
    <scope>NUCLEOTIDE SEQUENCE</scope>
    <source>
        <tissue evidence="1">Midgut</tissue>
    </source>
</reference>
<dbReference type="InterPro" id="IPR002083">
    <property type="entry name" value="MATH/TRAF_dom"/>
</dbReference>
<sequence length="156" mass="17914">MYYDGFVNPGISPMGLKVSKVQFSYTWATELLYMHSGPRAESKRFSGTGFVLDAWRISCKFDDRLNKDHVSVSLRSEVDITAKVRLSIVDSDGKRFNQQGWTTHCFCEPNSELCYPKYISRQMLLERNPKLHSCQRLTLLFEISINNESSFPSDLG</sequence>
<dbReference type="SUPFAM" id="SSF49599">
    <property type="entry name" value="TRAF domain-like"/>
    <property type="match status" value="1"/>
</dbReference>
<dbReference type="Gene3D" id="2.60.210.10">
    <property type="entry name" value="Apoptosis, Tumor Necrosis Factor Receptor Associated Protein 2, Chain A"/>
    <property type="match status" value="1"/>
</dbReference>